<dbReference type="Proteomes" id="UP000030651">
    <property type="component" value="Unassembled WGS sequence"/>
</dbReference>
<keyword evidence="5" id="KW-0539">Nucleus</keyword>
<dbReference type="OMA" id="INCEYLP"/>
<dbReference type="RefSeq" id="XP_007829923.1">
    <property type="nucleotide sequence ID" value="XM_007831732.1"/>
</dbReference>
<keyword evidence="4" id="KW-0804">Transcription</keyword>
<evidence type="ECO:0000256" key="6">
    <source>
        <dbReference type="SAM" id="MobiDB-lite"/>
    </source>
</evidence>
<keyword evidence="9" id="KW-1185">Reference proteome</keyword>
<evidence type="ECO:0000256" key="3">
    <source>
        <dbReference type="ARBA" id="ARBA00023125"/>
    </source>
</evidence>
<dbReference type="PROSITE" id="PS00463">
    <property type="entry name" value="ZN2_CY6_FUNGAL_1"/>
    <property type="match status" value="1"/>
</dbReference>
<dbReference type="SMART" id="SM00066">
    <property type="entry name" value="GAL4"/>
    <property type="match status" value="1"/>
</dbReference>
<dbReference type="GO" id="GO:0003677">
    <property type="term" value="F:DNA binding"/>
    <property type="evidence" value="ECO:0007669"/>
    <property type="project" value="UniProtKB-KW"/>
</dbReference>
<organism evidence="8 9">
    <name type="scientific">Pestalotiopsis fici (strain W106-1 / CGMCC3.15140)</name>
    <dbReference type="NCBI Taxonomy" id="1229662"/>
    <lineage>
        <taxon>Eukaryota</taxon>
        <taxon>Fungi</taxon>
        <taxon>Dikarya</taxon>
        <taxon>Ascomycota</taxon>
        <taxon>Pezizomycotina</taxon>
        <taxon>Sordariomycetes</taxon>
        <taxon>Xylariomycetidae</taxon>
        <taxon>Amphisphaeriales</taxon>
        <taxon>Sporocadaceae</taxon>
        <taxon>Pestalotiopsis</taxon>
    </lineage>
</organism>
<dbReference type="GO" id="GO:0000981">
    <property type="term" value="F:DNA-binding transcription factor activity, RNA polymerase II-specific"/>
    <property type="evidence" value="ECO:0007669"/>
    <property type="project" value="InterPro"/>
</dbReference>
<dbReference type="CDD" id="cd00067">
    <property type="entry name" value="GAL4"/>
    <property type="match status" value="1"/>
</dbReference>
<gene>
    <name evidence="8" type="ORF">PFICI_03151</name>
</gene>
<proteinExistence type="predicted"/>
<evidence type="ECO:0000313" key="9">
    <source>
        <dbReference type="Proteomes" id="UP000030651"/>
    </source>
</evidence>
<evidence type="ECO:0000259" key="7">
    <source>
        <dbReference type="PROSITE" id="PS50048"/>
    </source>
</evidence>
<protein>
    <recommendedName>
        <fullName evidence="7">Zn(2)-C6 fungal-type domain-containing protein</fullName>
    </recommendedName>
</protein>
<keyword evidence="2" id="KW-0805">Transcription regulation</keyword>
<dbReference type="InterPro" id="IPR050675">
    <property type="entry name" value="OAF3"/>
</dbReference>
<dbReference type="GeneID" id="19268164"/>
<dbReference type="PANTHER" id="PTHR31069">
    <property type="entry name" value="OLEATE-ACTIVATED TRANSCRIPTION FACTOR 1-RELATED"/>
    <property type="match status" value="1"/>
</dbReference>
<dbReference type="Pfam" id="PF08493">
    <property type="entry name" value="AflR"/>
    <property type="match status" value="1"/>
</dbReference>
<dbReference type="eggNOG" id="ENOG502SQBN">
    <property type="taxonomic scope" value="Eukaryota"/>
</dbReference>
<dbReference type="PRINTS" id="PR00755">
    <property type="entry name" value="AFLATOXINBRP"/>
</dbReference>
<dbReference type="InterPro" id="IPR036864">
    <property type="entry name" value="Zn2-C6_fun-type_DNA-bd_sf"/>
</dbReference>
<dbReference type="EMBL" id="KI912110">
    <property type="protein sequence ID" value="ETS85126.1"/>
    <property type="molecule type" value="Genomic_DNA"/>
</dbReference>
<accession>W3XIR6</accession>
<name>W3XIR6_PESFW</name>
<dbReference type="AlphaFoldDB" id="W3XIR6"/>
<sequence length="434" mass="46866">MATPISAGSRPDGHTNVAEDPAPKLRDSCQACAASKLKCSKQKPRCARCIKRGINCEYLPTRRAGRKAAKRLDTAQRNGRVRSPTPMTTTVREGVPAQTITSFSDLHGDDCSDGYSSPDLRSESTGLVTPADTDSHMPEFLVASTPFQHADMFDDNGRIGSIGSSLSDWTLNYPFDNSHMSPSLFGTTTSTFVTNPIGQLHTPPSCTIVPAVPCQTPMPILDHSTYHSPSPDIQCRCHSQAYELIKQFCLNSWCKSTPPAAQARQDALRSAGSVQSTLANNQRAIGSIIQIIACSCSQDNALLAMASIVLFKIIDRYEQVACDPPTLLDTDGKTNTSEAVNDTQQHAILGALHRVRCLLPGLFQRLRSMAGSETRDDIGIPCSESPGSSSEFLMHGATNGTIPFSATLFRQLQADLHERLQNVFIAVSGQLSKA</sequence>
<evidence type="ECO:0000256" key="5">
    <source>
        <dbReference type="ARBA" id="ARBA00023242"/>
    </source>
</evidence>
<dbReference type="Gene3D" id="4.10.240.10">
    <property type="entry name" value="Zn(2)-C6 fungal-type DNA-binding domain"/>
    <property type="match status" value="1"/>
</dbReference>
<dbReference type="InterPro" id="IPR013700">
    <property type="entry name" value="AflR"/>
</dbReference>
<dbReference type="PANTHER" id="PTHR31069:SF31">
    <property type="entry name" value="MONODICTYPHENONE CLUSTER TRANSCRIPTION FACTOR-RELATED"/>
    <property type="match status" value="1"/>
</dbReference>
<evidence type="ECO:0000256" key="2">
    <source>
        <dbReference type="ARBA" id="ARBA00023015"/>
    </source>
</evidence>
<dbReference type="OrthoDB" id="2943660at2759"/>
<reference evidence="9" key="1">
    <citation type="journal article" date="2015" name="BMC Genomics">
        <title>Genomic and transcriptomic analysis of the endophytic fungus Pestalotiopsis fici reveals its lifestyle and high potential for synthesis of natural products.</title>
        <authorList>
            <person name="Wang X."/>
            <person name="Zhang X."/>
            <person name="Liu L."/>
            <person name="Xiang M."/>
            <person name="Wang W."/>
            <person name="Sun X."/>
            <person name="Che Y."/>
            <person name="Guo L."/>
            <person name="Liu G."/>
            <person name="Guo L."/>
            <person name="Wang C."/>
            <person name="Yin W.B."/>
            <person name="Stadler M."/>
            <person name="Zhang X."/>
            <person name="Liu X."/>
        </authorList>
    </citation>
    <scope>NUCLEOTIDE SEQUENCE [LARGE SCALE GENOMIC DNA]</scope>
    <source>
        <strain evidence="9">W106-1 / CGMCC3.15140</strain>
    </source>
</reference>
<dbReference type="GO" id="GO:0008270">
    <property type="term" value="F:zinc ion binding"/>
    <property type="evidence" value="ECO:0007669"/>
    <property type="project" value="InterPro"/>
</dbReference>
<dbReference type="SUPFAM" id="SSF57701">
    <property type="entry name" value="Zn2/Cys6 DNA-binding domain"/>
    <property type="match status" value="1"/>
</dbReference>
<keyword evidence="3" id="KW-0238">DNA-binding</keyword>
<feature type="region of interest" description="Disordered" evidence="6">
    <location>
        <begin position="67"/>
        <end position="91"/>
    </location>
</feature>
<evidence type="ECO:0000256" key="4">
    <source>
        <dbReference type="ARBA" id="ARBA00023163"/>
    </source>
</evidence>
<dbReference type="PROSITE" id="PS50048">
    <property type="entry name" value="ZN2_CY6_FUNGAL_2"/>
    <property type="match status" value="1"/>
</dbReference>
<dbReference type="InParanoid" id="W3XIR6"/>
<keyword evidence="1" id="KW-0479">Metal-binding</keyword>
<dbReference type="HOGENOM" id="CLU_031656_1_0_1"/>
<feature type="region of interest" description="Disordered" evidence="6">
    <location>
        <begin position="1"/>
        <end position="22"/>
    </location>
</feature>
<dbReference type="KEGG" id="pfy:PFICI_03151"/>
<dbReference type="Pfam" id="PF00172">
    <property type="entry name" value="Zn_clus"/>
    <property type="match status" value="1"/>
</dbReference>
<evidence type="ECO:0000256" key="1">
    <source>
        <dbReference type="ARBA" id="ARBA00022723"/>
    </source>
</evidence>
<feature type="domain" description="Zn(2)-C6 fungal-type" evidence="7">
    <location>
        <begin position="28"/>
        <end position="58"/>
    </location>
</feature>
<dbReference type="GO" id="GO:0045122">
    <property type="term" value="P:aflatoxin biosynthetic process"/>
    <property type="evidence" value="ECO:0007669"/>
    <property type="project" value="InterPro"/>
</dbReference>
<dbReference type="GO" id="GO:0005634">
    <property type="term" value="C:nucleus"/>
    <property type="evidence" value="ECO:0007669"/>
    <property type="project" value="InterPro"/>
</dbReference>
<evidence type="ECO:0000313" key="8">
    <source>
        <dbReference type="EMBL" id="ETS85126.1"/>
    </source>
</evidence>
<dbReference type="STRING" id="1229662.W3XIR6"/>
<dbReference type="InterPro" id="IPR001138">
    <property type="entry name" value="Zn2Cys6_DnaBD"/>
</dbReference>